<protein>
    <recommendedName>
        <fullName evidence="6">DUF295 domain-containing protein</fullName>
    </recommendedName>
</protein>
<sequence>MFVLLKRDIPFCEFRLGKELQLSLILSSSFLPHCIYVRVLNKKRSVCGTGVACHSIVAHDTNRERKRKRKTSQRPWSNLPEDILQLVVERLYVVYRIHLHAVCKNWVLTPIHDIPSIDKLSWILNYCFSPHHTICSLSYPYRKGPYIIEKERGWIPTRSLLFRATACASRCGWVLFSEKIRQYYVYNPLTKEIISLHRLELPQHDYHFEHFATFSSNPTSSDCVFVVPTICDRGQYFFISTYSIGNKTWKTHNFTCLHPYFFSTHELSSFHIATQEWRLLSNEPPLINEWNFTKETRYFVAHEVDRAPGCNIFRYDWLDGAWKKMESLEGGALFLGKPSFGVSREQTKMVANRVYYFSSHTSKPSFLVYGSTGMEEKSDKSDKSVCSQTSQNKIY</sequence>
<dbReference type="Pfam" id="PF03478">
    <property type="entry name" value="Beta-prop_KIB1-4"/>
    <property type="match status" value="1"/>
</dbReference>
<evidence type="ECO:0008006" key="6">
    <source>
        <dbReference type="Google" id="ProtNLM"/>
    </source>
</evidence>
<evidence type="ECO:0000259" key="3">
    <source>
        <dbReference type="Pfam" id="PF03478"/>
    </source>
</evidence>
<accession>A0AA38ZXV0</accession>
<organism evidence="4 5">
    <name type="scientific">Vitis rotundifolia</name>
    <name type="common">Muscadine grape</name>
    <dbReference type="NCBI Taxonomy" id="103349"/>
    <lineage>
        <taxon>Eukaryota</taxon>
        <taxon>Viridiplantae</taxon>
        <taxon>Streptophyta</taxon>
        <taxon>Embryophyta</taxon>
        <taxon>Tracheophyta</taxon>
        <taxon>Spermatophyta</taxon>
        <taxon>Magnoliopsida</taxon>
        <taxon>eudicotyledons</taxon>
        <taxon>Gunneridae</taxon>
        <taxon>Pentapetalae</taxon>
        <taxon>rosids</taxon>
        <taxon>Vitales</taxon>
        <taxon>Vitaceae</taxon>
        <taxon>Viteae</taxon>
        <taxon>Vitis</taxon>
    </lineage>
</organism>
<keyword evidence="5" id="KW-1185">Reference proteome</keyword>
<dbReference type="PANTHER" id="PTHR33110">
    <property type="entry name" value="F-BOX/KELCH-REPEAT PROTEIN-RELATED"/>
    <property type="match status" value="1"/>
</dbReference>
<name>A0AA38ZXV0_VITRO</name>
<evidence type="ECO:0000313" key="4">
    <source>
        <dbReference type="EMBL" id="KAJ9697311.1"/>
    </source>
</evidence>
<dbReference type="InterPro" id="IPR005174">
    <property type="entry name" value="KIB1-4_b-propeller"/>
</dbReference>
<feature type="region of interest" description="Disordered" evidence="1">
    <location>
        <begin position="374"/>
        <end position="395"/>
    </location>
</feature>
<dbReference type="Gene3D" id="1.20.1280.50">
    <property type="match status" value="1"/>
</dbReference>
<dbReference type="Proteomes" id="UP001168098">
    <property type="component" value="Unassembled WGS sequence"/>
</dbReference>
<feature type="domain" description="F-box" evidence="2">
    <location>
        <begin position="76"/>
        <end position="106"/>
    </location>
</feature>
<evidence type="ECO:0000256" key="1">
    <source>
        <dbReference type="SAM" id="MobiDB-lite"/>
    </source>
</evidence>
<comment type="caution">
    <text evidence="4">The sequence shown here is derived from an EMBL/GenBank/DDBJ whole genome shotgun (WGS) entry which is preliminary data.</text>
</comment>
<feature type="domain" description="KIB1-4 beta-propeller" evidence="3">
    <location>
        <begin position="163"/>
        <end position="255"/>
    </location>
</feature>
<evidence type="ECO:0000259" key="2">
    <source>
        <dbReference type="Pfam" id="PF00646"/>
    </source>
</evidence>
<evidence type="ECO:0000313" key="5">
    <source>
        <dbReference type="Proteomes" id="UP001168098"/>
    </source>
</evidence>
<dbReference type="EMBL" id="JARBHA010000007">
    <property type="protein sequence ID" value="KAJ9697311.1"/>
    <property type="molecule type" value="Genomic_DNA"/>
</dbReference>
<feature type="compositionally biased region" description="Basic and acidic residues" evidence="1">
    <location>
        <begin position="374"/>
        <end position="383"/>
    </location>
</feature>
<dbReference type="InterPro" id="IPR001810">
    <property type="entry name" value="F-box_dom"/>
</dbReference>
<dbReference type="AlphaFoldDB" id="A0AA38ZXV0"/>
<dbReference type="Pfam" id="PF00646">
    <property type="entry name" value="F-box"/>
    <property type="match status" value="1"/>
</dbReference>
<gene>
    <name evidence="4" type="ORF">PVL29_009211</name>
</gene>
<proteinExistence type="predicted"/>
<feature type="compositionally biased region" description="Polar residues" evidence="1">
    <location>
        <begin position="384"/>
        <end position="395"/>
    </location>
</feature>
<reference evidence="4 5" key="1">
    <citation type="journal article" date="2023" name="BMC Biotechnol.">
        <title>Vitis rotundifolia cv Carlos genome sequencing.</title>
        <authorList>
            <person name="Huff M."/>
            <person name="Hulse-Kemp A."/>
            <person name="Scheffler B."/>
            <person name="Youngblood R."/>
            <person name="Simpson S."/>
            <person name="Babiker E."/>
            <person name="Staton M."/>
        </authorList>
    </citation>
    <scope>NUCLEOTIDE SEQUENCE [LARGE SCALE GENOMIC DNA]</scope>
    <source>
        <tissue evidence="4">Leaf</tissue>
    </source>
</reference>